<reference evidence="4 5" key="1">
    <citation type="submission" date="2018-02" db="EMBL/GenBank/DDBJ databases">
        <title>The genomes of Aspergillus section Nigri reveals drivers in fungal speciation.</title>
        <authorList>
            <consortium name="DOE Joint Genome Institute"/>
            <person name="Vesth T.C."/>
            <person name="Nybo J."/>
            <person name="Theobald S."/>
            <person name="Brandl J."/>
            <person name="Frisvad J.C."/>
            <person name="Nielsen K.F."/>
            <person name="Lyhne E.K."/>
            <person name="Kogle M.E."/>
            <person name="Kuo A."/>
            <person name="Riley R."/>
            <person name="Clum A."/>
            <person name="Nolan M."/>
            <person name="Lipzen A."/>
            <person name="Salamov A."/>
            <person name="Henrissat B."/>
            <person name="Wiebenga A."/>
            <person name="De vries R.P."/>
            <person name="Grigoriev I.V."/>
            <person name="Mortensen U.H."/>
            <person name="Andersen M.R."/>
            <person name="Baker S.E."/>
        </authorList>
    </citation>
    <scope>NUCLEOTIDE SEQUENCE [LARGE SCALE GENOMIC DNA]</scope>
    <source>
        <strain evidence="4 5">CBS 101889</strain>
    </source>
</reference>
<dbReference type="GO" id="GO:0005737">
    <property type="term" value="C:cytoplasm"/>
    <property type="evidence" value="ECO:0007669"/>
    <property type="project" value="TreeGrafter"/>
</dbReference>
<dbReference type="CDD" id="cd05325">
    <property type="entry name" value="carb_red_sniffer_like_SDR_c"/>
    <property type="match status" value="1"/>
</dbReference>
<name>A0A395I8S8_ASPHC</name>
<dbReference type="Proteomes" id="UP000248961">
    <property type="component" value="Unassembled WGS sequence"/>
</dbReference>
<dbReference type="PROSITE" id="PS00061">
    <property type="entry name" value="ADH_SHORT"/>
    <property type="match status" value="1"/>
</dbReference>
<dbReference type="PANTHER" id="PTHR43544:SF7">
    <property type="entry name" value="NADB-LER2"/>
    <property type="match status" value="1"/>
</dbReference>
<dbReference type="InterPro" id="IPR002347">
    <property type="entry name" value="SDR_fam"/>
</dbReference>
<evidence type="ECO:0000256" key="2">
    <source>
        <dbReference type="ARBA" id="ARBA00022857"/>
    </source>
</evidence>
<dbReference type="GO" id="GO:0044550">
    <property type="term" value="P:secondary metabolite biosynthetic process"/>
    <property type="evidence" value="ECO:0007669"/>
    <property type="project" value="UniProtKB-ARBA"/>
</dbReference>
<keyword evidence="5" id="KW-1185">Reference proteome</keyword>
<dbReference type="AlphaFoldDB" id="A0A395I8S8"/>
<dbReference type="EMBL" id="KZ824269">
    <property type="protein sequence ID" value="RAL16365.1"/>
    <property type="molecule type" value="Genomic_DNA"/>
</dbReference>
<dbReference type="Gene3D" id="3.40.50.720">
    <property type="entry name" value="NAD(P)-binding Rossmann-like Domain"/>
    <property type="match status" value="1"/>
</dbReference>
<accession>A0A395I8S8</accession>
<gene>
    <name evidence="4" type="ORF">BO97DRAFT_440146</name>
</gene>
<dbReference type="InterPro" id="IPR051468">
    <property type="entry name" value="Fungal_SecMetab_SDRs"/>
</dbReference>
<dbReference type="GeneID" id="37202338"/>
<proteinExistence type="inferred from homology"/>
<dbReference type="InterPro" id="IPR036291">
    <property type="entry name" value="NAD(P)-bd_dom_sf"/>
</dbReference>
<evidence type="ECO:0000313" key="4">
    <source>
        <dbReference type="EMBL" id="RAL16365.1"/>
    </source>
</evidence>
<dbReference type="Pfam" id="PF00106">
    <property type="entry name" value="adh_short"/>
    <property type="match status" value="1"/>
</dbReference>
<dbReference type="VEuPathDB" id="FungiDB:BO97DRAFT_440146"/>
<dbReference type="InterPro" id="IPR020904">
    <property type="entry name" value="Sc_DH/Rdtase_CS"/>
</dbReference>
<dbReference type="PANTHER" id="PTHR43544">
    <property type="entry name" value="SHORT-CHAIN DEHYDROGENASE/REDUCTASE"/>
    <property type="match status" value="1"/>
</dbReference>
<dbReference type="PRINTS" id="PR00081">
    <property type="entry name" value="GDHRDH"/>
</dbReference>
<protein>
    <submittedName>
        <fullName evidence="4">NAD(P)-binding protein</fullName>
    </submittedName>
</protein>
<dbReference type="GO" id="GO:0016491">
    <property type="term" value="F:oxidoreductase activity"/>
    <property type="evidence" value="ECO:0007669"/>
    <property type="project" value="UniProtKB-KW"/>
</dbReference>
<evidence type="ECO:0000256" key="1">
    <source>
        <dbReference type="ARBA" id="ARBA00006484"/>
    </source>
</evidence>
<comment type="similarity">
    <text evidence="1">Belongs to the short-chain dehydrogenases/reductases (SDR) family.</text>
</comment>
<dbReference type="SUPFAM" id="SSF51735">
    <property type="entry name" value="NAD(P)-binding Rossmann-fold domains"/>
    <property type="match status" value="1"/>
</dbReference>
<evidence type="ECO:0000256" key="3">
    <source>
        <dbReference type="ARBA" id="ARBA00023002"/>
    </source>
</evidence>
<sequence>MTSTTYLITGAGRGIGYGLTKALLSRSNSTVIAAIRDPSAEPAQTLRALPTGPGSRLILVKLDAESDTDAHEAMRYLQETENIHHLDVVVANAGYYDDDYRLEDVPISKVQRHLDVNTVGLVRLFQAVFKPLGRSTQSPKFVTISSFMGSIAGLTMEYFPGGGYGASKAAANWITRKIHVENQGFVSFMIHPGFVKTVMGNAAARSIGLDSAFSEVDECAEGIIRLIDGATREFVGGRFVTLKGDDMAF</sequence>
<evidence type="ECO:0000313" key="5">
    <source>
        <dbReference type="Proteomes" id="UP000248961"/>
    </source>
</evidence>
<keyword evidence="2" id="KW-0521">NADP</keyword>
<dbReference type="RefSeq" id="XP_025555519.1">
    <property type="nucleotide sequence ID" value="XM_025698049.1"/>
</dbReference>
<organism evidence="4 5">
    <name type="scientific">Aspergillus homomorphus (strain CBS 101889)</name>
    <dbReference type="NCBI Taxonomy" id="1450537"/>
    <lineage>
        <taxon>Eukaryota</taxon>
        <taxon>Fungi</taxon>
        <taxon>Dikarya</taxon>
        <taxon>Ascomycota</taxon>
        <taxon>Pezizomycotina</taxon>
        <taxon>Eurotiomycetes</taxon>
        <taxon>Eurotiomycetidae</taxon>
        <taxon>Eurotiales</taxon>
        <taxon>Aspergillaceae</taxon>
        <taxon>Aspergillus</taxon>
        <taxon>Aspergillus subgen. Circumdati</taxon>
    </lineage>
</organism>
<keyword evidence="3" id="KW-0560">Oxidoreductase</keyword>
<dbReference type="OrthoDB" id="9876299at2759"/>